<evidence type="ECO:0000313" key="1">
    <source>
        <dbReference type="EMBL" id="MBY8880050.1"/>
    </source>
</evidence>
<dbReference type="InterPro" id="IPR029063">
    <property type="entry name" value="SAM-dependent_MTases_sf"/>
</dbReference>
<protein>
    <submittedName>
        <fullName evidence="1">Class I SAM-dependent methyltransferase</fullName>
    </submittedName>
</protein>
<dbReference type="GO" id="GO:0032259">
    <property type="term" value="P:methylation"/>
    <property type="evidence" value="ECO:0007669"/>
    <property type="project" value="UniProtKB-KW"/>
</dbReference>
<evidence type="ECO:0000313" key="2">
    <source>
        <dbReference type="Proteomes" id="UP000778578"/>
    </source>
</evidence>
<dbReference type="RefSeq" id="WP_222964694.1">
    <property type="nucleotide sequence ID" value="NZ_JAINZZ010000026.1"/>
</dbReference>
<organism evidence="1 2">
    <name type="scientific">Actinacidiphila acidipaludis</name>
    <dbReference type="NCBI Taxonomy" id="2873382"/>
    <lineage>
        <taxon>Bacteria</taxon>
        <taxon>Bacillati</taxon>
        <taxon>Actinomycetota</taxon>
        <taxon>Actinomycetes</taxon>
        <taxon>Kitasatosporales</taxon>
        <taxon>Streptomycetaceae</taxon>
        <taxon>Actinacidiphila</taxon>
    </lineage>
</organism>
<accession>A0ABS7QC89</accession>
<reference evidence="1 2" key="1">
    <citation type="submission" date="2021-08" db="EMBL/GenBank/DDBJ databases">
        <title>WGS of actinomycetes from Thailand.</title>
        <authorList>
            <person name="Thawai C."/>
        </authorList>
    </citation>
    <scope>NUCLEOTIDE SEQUENCE [LARGE SCALE GENOMIC DNA]</scope>
    <source>
        <strain evidence="1 2">PLK6-54</strain>
    </source>
</reference>
<dbReference type="Gene3D" id="3.40.50.150">
    <property type="entry name" value="Vaccinia Virus protein VP39"/>
    <property type="match status" value="1"/>
</dbReference>
<keyword evidence="1" id="KW-0489">Methyltransferase</keyword>
<dbReference type="EMBL" id="JAINZZ010000026">
    <property type="protein sequence ID" value="MBY8880050.1"/>
    <property type="molecule type" value="Genomic_DNA"/>
</dbReference>
<sequence length="230" mass="25863">MSHTRALRNRFVDAEGSLGERLRTARWERFRRLFPGIEGMTVVDLGGTADMWLRAPLRARHVHLINLEPHPADLPDWITAENADVTDPEVAAKLGSYDLVFSNSTIEHVGGYSQRRRFVAAVEQLAPLHWIQTPYRYFPVEPHFVAPGFQFLPLAARARLVRHWPLTHSRPGSAEEGMAAVINIELLTRTEMRHLFPHSTLLSERVLGVTKSLTAVRAERAPEPAAASAD</sequence>
<proteinExistence type="predicted"/>
<dbReference type="SUPFAM" id="SSF53335">
    <property type="entry name" value="S-adenosyl-L-methionine-dependent methyltransferases"/>
    <property type="match status" value="1"/>
</dbReference>
<dbReference type="GO" id="GO:0008168">
    <property type="term" value="F:methyltransferase activity"/>
    <property type="evidence" value="ECO:0007669"/>
    <property type="project" value="UniProtKB-KW"/>
</dbReference>
<comment type="caution">
    <text evidence="1">The sequence shown here is derived from an EMBL/GenBank/DDBJ whole genome shotgun (WGS) entry which is preliminary data.</text>
</comment>
<gene>
    <name evidence="1" type="ORF">K7862_20795</name>
</gene>
<name>A0ABS7QC89_9ACTN</name>
<dbReference type="Proteomes" id="UP000778578">
    <property type="component" value="Unassembled WGS sequence"/>
</dbReference>
<keyword evidence="2" id="KW-1185">Reference proteome</keyword>
<keyword evidence="1" id="KW-0808">Transferase</keyword>